<dbReference type="Proteomes" id="UP001240483">
    <property type="component" value="Unassembled WGS sequence"/>
</dbReference>
<organism evidence="1 2">
    <name type="scientific">Pseudoglutamicibacter cumminsii</name>
    <dbReference type="NCBI Taxonomy" id="156979"/>
    <lineage>
        <taxon>Bacteria</taxon>
        <taxon>Bacillati</taxon>
        <taxon>Actinomycetota</taxon>
        <taxon>Actinomycetes</taxon>
        <taxon>Micrococcales</taxon>
        <taxon>Micrococcaceae</taxon>
        <taxon>Pseudoglutamicibacter</taxon>
    </lineage>
</organism>
<gene>
    <name evidence="1" type="ORF">QP116_03460</name>
</gene>
<protein>
    <submittedName>
        <fullName evidence="1">Uncharacterized protein</fullName>
    </submittedName>
</protein>
<reference evidence="1" key="1">
    <citation type="submission" date="2023-05" db="EMBL/GenBank/DDBJ databases">
        <title>Cataloging the Phylogenetic Diversity of Human Bladder Bacteria.</title>
        <authorList>
            <person name="Du J."/>
        </authorList>
    </citation>
    <scope>NUCLEOTIDE SEQUENCE</scope>
    <source>
        <strain evidence="1">UMB9978</strain>
    </source>
</reference>
<dbReference type="AlphaFoldDB" id="A0AAP4C6K3"/>
<dbReference type="RefSeq" id="WP_260077549.1">
    <property type="nucleotide sequence ID" value="NZ_JALXKR010000054.1"/>
</dbReference>
<accession>A0AAP4C6K3</accession>
<evidence type="ECO:0000313" key="2">
    <source>
        <dbReference type="Proteomes" id="UP001240483"/>
    </source>
</evidence>
<sequence length="208" mass="23661">MTSKRVPGELVHGVTEVTIGGPIYTAVDLGNMMHRCGKLIVLCTGRGEHKPKLVMRAQWHEAFWGVVMTRNEPSDWKRKALPQRAKVYSAVGIVDSKHRVRFLPDIRANMTEETKHKYPANVSTGDYLFMELGIKYPGYEFECPMCKPRYSQKFSHLQLSKLVLQKLLIKGRCKGPVELDISNPQDMQILPALKSRFDEMGEVTDLSN</sequence>
<dbReference type="EMBL" id="JASODW010000003">
    <property type="protein sequence ID" value="MDK6274805.1"/>
    <property type="molecule type" value="Genomic_DNA"/>
</dbReference>
<proteinExistence type="predicted"/>
<name>A0AAP4C6K3_9MICC</name>
<comment type="caution">
    <text evidence="1">The sequence shown here is derived from an EMBL/GenBank/DDBJ whole genome shotgun (WGS) entry which is preliminary data.</text>
</comment>
<evidence type="ECO:0000313" key="1">
    <source>
        <dbReference type="EMBL" id="MDK6274805.1"/>
    </source>
</evidence>